<protein>
    <submittedName>
        <fullName evidence="1">Uncharacterized protein</fullName>
    </submittedName>
</protein>
<evidence type="ECO:0000313" key="1">
    <source>
        <dbReference type="EMBL" id="KAI3774583.1"/>
    </source>
</evidence>
<comment type="caution">
    <text evidence="1">The sequence shown here is derived from an EMBL/GenBank/DDBJ whole genome shotgun (WGS) entry which is preliminary data.</text>
</comment>
<sequence length="509" mass="57475">MELKNILQFLDDKTILITGGTGFLAKVMVEKILRVQPNVRKLYLLIRAYDQEEALKRFQTEVVGISLFRVLKEKYGKHIYTFLSEKITLVAGDITYDNMGVRDNNLIKEMQSQVDVVVNAAAATKFCERYDVAFGINTFGAKHVSTFVAKCVNMKMFLHISTAYVSGEEEGLILEKHCKSGEPLNGKTKVDIDKEKQVIEECLKQLMTEKATDKAIASSMKDLGIQRAKHHGWPNTYVFTKAMGEMLLGELRMDAPLVILRPTIISSTYKEPFPGWIEGIRTIDVVCVGYLKGTIPCFPGDPDCIMDIVPADMVVNAMIVIMAAHVNDTDSGIIYHVSSSASNPVKLHQIMDWSVQYFTKHPYINDGRPIRPDKFKLLTSQASFQKYMAIHYGLPLKGLKIANKVLCNALNGLYTDLSRKLKIGIGYADLYRPYTFSKAIYDDSNLKNMHNLCKVNTDDDVAQLFFFDPSSINWEDHYMNRHLPCLVKCSGWDGWLLKGSCSIHHPDLV</sequence>
<evidence type="ECO:0000313" key="2">
    <source>
        <dbReference type="Proteomes" id="UP001056120"/>
    </source>
</evidence>
<gene>
    <name evidence="1" type="ORF">L1987_49142</name>
</gene>
<dbReference type="EMBL" id="CM042033">
    <property type="protein sequence ID" value="KAI3774583.1"/>
    <property type="molecule type" value="Genomic_DNA"/>
</dbReference>
<name>A0ACB9FUI5_9ASTR</name>
<reference evidence="1 2" key="2">
    <citation type="journal article" date="2022" name="Mol. Ecol. Resour.">
        <title>The genomes of chicory, endive, great burdock and yacon provide insights into Asteraceae paleo-polyploidization history and plant inulin production.</title>
        <authorList>
            <person name="Fan W."/>
            <person name="Wang S."/>
            <person name="Wang H."/>
            <person name="Wang A."/>
            <person name="Jiang F."/>
            <person name="Liu H."/>
            <person name="Zhao H."/>
            <person name="Xu D."/>
            <person name="Zhang Y."/>
        </authorList>
    </citation>
    <scope>NUCLEOTIDE SEQUENCE [LARGE SCALE GENOMIC DNA]</scope>
    <source>
        <strain evidence="2">cv. Yunnan</strain>
        <tissue evidence="1">Leaves</tissue>
    </source>
</reference>
<proteinExistence type="predicted"/>
<dbReference type="Proteomes" id="UP001056120">
    <property type="component" value="Linkage Group LG16"/>
</dbReference>
<reference evidence="2" key="1">
    <citation type="journal article" date="2022" name="Mol. Ecol. Resour.">
        <title>The genomes of chicory, endive, great burdock and yacon provide insights into Asteraceae palaeo-polyploidization history and plant inulin production.</title>
        <authorList>
            <person name="Fan W."/>
            <person name="Wang S."/>
            <person name="Wang H."/>
            <person name="Wang A."/>
            <person name="Jiang F."/>
            <person name="Liu H."/>
            <person name="Zhao H."/>
            <person name="Xu D."/>
            <person name="Zhang Y."/>
        </authorList>
    </citation>
    <scope>NUCLEOTIDE SEQUENCE [LARGE SCALE GENOMIC DNA]</scope>
    <source>
        <strain evidence="2">cv. Yunnan</strain>
    </source>
</reference>
<organism evidence="1 2">
    <name type="scientific">Smallanthus sonchifolius</name>
    <dbReference type="NCBI Taxonomy" id="185202"/>
    <lineage>
        <taxon>Eukaryota</taxon>
        <taxon>Viridiplantae</taxon>
        <taxon>Streptophyta</taxon>
        <taxon>Embryophyta</taxon>
        <taxon>Tracheophyta</taxon>
        <taxon>Spermatophyta</taxon>
        <taxon>Magnoliopsida</taxon>
        <taxon>eudicotyledons</taxon>
        <taxon>Gunneridae</taxon>
        <taxon>Pentapetalae</taxon>
        <taxon>asterids</taxon>
        <taxon>campanulids</taxon>
        <taxon>Asterales</taxon>
        <taxon>Asteraceae</taxon>
        <taxon>Asteroideae</taxon>
        <taxon>Heliantheae alliance</taxon>
        <taxon>Millerieae</taxon>
        <taxon>Smallanthus</taxon>
    </lineage>
</organism>
<accession>A0ACB9FUI5</accession>
<keyword evidence="2" id="KW-1185">Reference proteome</keyword>